<accession>A0A5R9GCH7</accession>
<feature type="domain" description="SLH" evidence="3">
    <location>
        <begin position="396"/>
        <end position="455"/>
    </location>
</feature>
<evidence type="ECO:0000313" key="5">
    <source>
        <dbReference type="Proteomes" id="UP000309676"/>
    </source>
</evidence>
<sequence>MAIRKMLLSFCLLLASATIASGSVGAAASEPARFTMGVSAERLAPGGTVTVSVGVQGGEDVQGFSASLAYDADRLEVVDATLRSEFGTVGSNASFLQFDAGGELRVVAVRLGKSEGVSGDVPLFTVRLKAKSGSGEARVRLTAGASYSDSDSTLFQSDAEVGRTITVASGTAPGPGGPAPGAGGAPGGPGGGALPPAGLETGGQDAAASVMVDKDWFAEQRKAGETITVRVPEAESRLEVRLPLGALSSGSDRGNVYVVSPLGSYRLPLSLLSTFGVGAGADTELILSMEAVEADKDLSMREAADGIGASLLTGGVQFQVAVASGGITTPVADFGNEYVERSLPLPSGEIDANAVGVWYDEATASYRFVPTRFDREGGTTTATLRRPGNSVYAVASMSKSFEDLTNHWAKADIELLASKFILKGMSASTFEPEASVTRAQFAAMLMQALSLSEAPAHAAFSDVRPGDWHAGAVGAAAKAVLIAGYADGTFQPDRTITRQEMAVIVSRALAFVDKPAPESGPTLRYSDAAGIPEWASGAVAEASSAGIMSAVAADRFGGEQSTTRAQAAVVLKRMLQWVDFL</sequence>
<feature type="signal peptide" evidence="2">
    <location>
        <begin position="1"/>
        <end position="26"/>
    </location>
</feature>
<dbReference type="CDD" id="cd08547">
    <property type="entry name" value="Type_II_cohesin"/>
    <property type="match status" value="1"/>
</dbReference>
<gene>
    <name evidence="4" type="ORF">FE782_11655</name>
</gene>
<feature type="region of interest" description="Disordered" evidence="1">
    <location>
        <begin position="167"/>
        <end position="202"/>
    </location>
</feature>
<protein>
    <recommendedName>
        <fullName evidence="3">SLH domain-containing protein</fullName>
    </recommendedName>
</protein>
<dbReference type="PROSITE" id="PS51272">
    <property type="entry name" value="SLH"/>
    <property type="match status" value="3"/>
</dbReference>
<dbReference type="GO" id="GO:0030246">
    <property type="term" value="F:carbohydrate binding"/>
    <property type="evidence" value="ECO:0007669"/>
    <property type="project" value="InterPro"/>
</dbReference>
<evidence type="ECO:0000256" key="2">
    <source>
        <dbReference type="SAM" id="SignalP"/>
    </source>
</evidence>
<proteinExistence type="predicted"/>
<keyword evidence="2" id="KW-0732">Signal</keyword>
<dbReference type="PANTHER" id="PTHR43308:SF5">
    <property type="entry name" value="S-LAYER PROTEIN _ PEPTIDOGLYCAN ENDO-BETA-N-ACETYLGLUCOSAMINIDASE"/>
    <property type="match status" value="1"/>
</dbReference>
<name>A0A5R9GCH7_9BACL</name>
<dbReference type="PANTHER" id="PTHR43308">
    <property type="entry name" value="OUTER MEMBRANE PROTEIN ALPHA-RELATED"/>
    <property type="match status" value="1"/>
</dbReference>
<dbReference type="InterPro" id="IPR002102">
    <property type="entry name" value="Cohesin_dom"/>
</dbReference>
<dbReference type="Gene3D" id="2.60.40.680">
    <property type="match status" value="1"/>
</dbReference>
<comment type="caution">
    <text evidence="4">The sequence shown here is derived from an EMBL/GenBank/DDBJ whole genome shotgun (WGS) entry which is preliminary data.</text>
</comment>
<dbReference type="GO" id="GO:0000272">
    <property type="term" value="P:polysaccharide catabolic process"/>
    <property type="evidence" value="ECO:0007669"/>
    <property type="project" value="InterPro"/>
</dbReference>
<reference evidence="4 5" key="1">
    <citation type="submission" date="2019-05" db="EMBL/GenBank/DDBJ databases">
        <authorList>
            <person name="Narsing Rao M.P."/>
            <person name="Li W.J."/>
        </authorList>
    </citation>
    <scope>NUCLEOTIDE SEQUENCE [LARGE SCALE GENOMIC DNA]</scope>
    <source>
        <strain evidence="4 5">SYSU_K30003</strain>
    </source>
</reference>
<dbReference type="InterPro" id="IPR051465">
    <property type="entry name" value="Cell_Envelope_Struct_Comp"/>
</dbReference>
<dbReference type="AlphaFoldDB" id="A0A5R9GCH7"/>
<feature type="domain" description="SLH" evidence="3">
    <location>
        <begin position="522"/>
        <end position="581"/>
    </location>
</feature>
<feature type="compositionally biased region" description="Gly residues" evidence="1">
    <location>
        <begin position="179"/>
        <end position="193"/>
    </location>
</feature>
<dbReference type="Pfam" id="PF00395">
    <property type="entry name" value="SLH"/>
    <property type="match status" value="3"/>
</dbReference>
<dbReference type="EMBL" id="VCIW01000006">
    <property type="protein sequence ID" value="TLS52026.1"/>
    <property type="molecule type" value="Genomic_DNA"/>
</dbReference>
<evidence type="ECO:0000313" key="4">
    <source>
        <dbReference type="EMBL" id="TLS52026.1"/>
    </source>
</evidence>
<evidence type="ECO:0000256" key="1">
    <source>
        <dbReference type="SAM" id="MobiDB-lite"/>
    </source>
</evidence>
<dbReference type="SUPFAM" id="SSF49384">
    <property type="entry name" value="Carbohydrate-binding domain"/>
    <property type="match status" value="1"/>
</dbReference>
<dbReference type="Pfam" id="PF00963">
    <property type="entry name" value="Cohesin"/>
    <property type="match status" value="1"/>
</dbReference>
<dbReference type="Proteomes" id="UP000309676">
    <property type="component" value="Unassembled WGS sequence"/>
</dbReference>
<feature type="chain" id="PRO_5039086110" description="SLH domain-containing protein" evidence="2">
    <location>
        <begin position="27"/>
        <end position="581"/>
    </location>
</feature>
<dbReference type="InterPro" id="IPR008965">
    <property type="entry name" value="CBM2/CBM3_carb-bd_dom_sf"/>
</dbReference>
<dbReference type="InterPro" id="IPR001119">
    <property type="entry name" value="SLH_dom"/>
</dbReference>
<dbReference type="OrthoDB" id="1723494at2"/>
<feature type="domain" description="SLH" evidence="3">
    <location>
        <begin position="456"/>
        <end position="519"/>
    </location>
</feature>
<organism evidence="4 5">
    <name type="scientific">Paenibacillus antri</name>
    <dbReference type="NCBI Taxonomy" id="2582848"/>
    <lineage>
        <taxon>Bacteria</taxon>
        <taxon>Bacillati</taxon>
        <taxon>Bacillota</taxon>
        <taxon>Bacilli</taxon>
        <taxon>Bacillales</taxon>
        <taxon>Paenibacillaceae</taxon>
        <taxon>Paenibacillus</taxon>
    </lineage>
</organism>
<keyword evidence="5" id="KW-1185">Reference proteome</keyword>
<dbReference type="RefSeq" id="WP_138194270.1">
    <property type="nucleotide sequence ID" value="NZ_VCIW01000006.1"/>
</dbReference>
<evidence type="ECO:0000259" key="3">
    <source>
        <dbReference type="PROSITE" id="PS51272"/>
    </source>
</evidence>